<dbReference type="RefSeq" id="WP_062544715.1">
    <property type="nucleotide sequence ID" value="NZ_CP012643.1"/>
</dbReference>
<accession>A0A0P0CRU7</accession>
<reference evidence="1 2" key="1">
    <citation type="submission" date="2015-08" db="EMBL/GenBank/DDBJ databases">
        <title>Complete genome sequence of Rufibacter tibetensis strain 1351t, a radiation-resistant bacterium from tibet plateau.</title>
        <authorList>
            <person name="Dai J."/>
        </authorList>
    </citation>
    <scope>NUCLEOTIDE SEQUENCE [LARGE SCALE GENOMIC DNA]</scope>
    <source>
        <strain evidence="1 2">1351</strain>
    </source>
</reference>
<dbReference type="InterPro" id="IPR036287">
    <property type="entry name" value="Rv1873-like_sf"/>
</dbReference>
<dbReference type="OrthoDB" id="9801870at2"/>
<dbReference type="Pfam" id="PF08837">
    <property type="entry name" value="DUF1810"/>
    <property type="match status" value="1"/>
</dbReference>
<dbReference type="PIRSF" id="PIRSF008546">
    <property type="entry name" value="UCP008546"/>
    <property type="match status" value="1"/>
</dbReference>
<evidence type="ECO:0000313" key="1">
    <source>
        <dbReference type="EMBL" id="ALJ00165.1"/>
    </source>
</evidence>
<dbReference type="EMBL" id="CP012643">
    <property type="protein sequence ID" value="ALJ00165.1"/>
    <property type="molecule type" value="Genomic_DNA"/>
</dbReference>
<protein>
    <submittedName>
        <fullName evidence="1">Calpastatin</fullName>
    </submittedName>
</protein>
<name>A0A0P0CRU7_9BACT</name>
<dbReference type="AlphaFoldDB" id="A0A0P0CRU7"/>
<dbReference type="PATRIC" id="fig|512763.3.peg.3483"/>
<sequence>MKENSLQRFLSAQESAYEVALSEIKKGRKQSHWMWYVFPQMRGLGFSETAIFYGIQDAKEAKAFLQHPVLGSRLVQICETLLELEEKDAHRIFGSPDDLKLKSSMTLFSSLPQTTPVFRKVLEKFFNGHQDEKTLQILRSQV</sequence>
<organism evidence="1 2">
    <name type="scientific">Rufibacter tibetensis</name>
    <dbReference type="NCBI Taxonomy" id="512763"/>
    <lineage>
        <taxon>Bacteria</taxon>
        <taxon>Pseudomonadati</taxon>
        <taxon>Bacteroidota</taxon>
        <taxon>Cytophagia</taxon>
        <taxon>Cytophagales</taxon>
        <taxon>Hymenobacteraceae</taxon>
        <taxon>Rufibacter</taxon>
    </lineage>
</organism>
<dbReference type="Gene3D" id="1.25.40.380">
    <property type="entry name" value="Protein of unknown function DUF1810"/>
    <property type="match status" value="1"/>
</dbReference>
<gene>
    <name evidence="1" type="ORF">DC20_15835</name>
</gene>
<dbReference type="Proteomes" id="UP000061382">
    <property type="component" value="Chromosome"/>
</dbReference>
<dbReference type="InterPro" id="IPR014937">
    <property type="entry name" value="DUF1810"/>
</dbReference>
<dbReference type="KEGG" id="rti:DC20_15835"/>
<dbReference type="SUPFAM" id="SSF140736">
    <property type="entry name" value="Rv1873-like"/>
    <property type="match status" value="1"/>
</dbReference>
<proteinExistence type="predicted"/>
<keyword evidence="2" id="KW-1185">Reference proteome</keyword>
<evidence type="ECO:0000313" key="2">
    <source>
        <dbReference type="Proteomes" id="UP000061382"/>
    </source>
</evidence>